<protein>
    <submittedName>
        <fullName evidence="3">Membrane-associated phospholipid phosphatase</fullName>
    </submittedName>
</protein>
<evidence type="ECO:0000259" key="2">
    <source>
        <dbReference type="SMART" id="SM00014"/>
    </source>
</evidence>
<dbReference type="SUPFAM" id="SSF48317">
    <property type="entry name" value="Acid phosphatase/Vanadium-dependent haloperoxidase"/>
    <property type="match status" value="1"/>
</dbReference>
<dbReference type="Gene3D" id="1.20.144.10">
    <property type="entry name" value="Phosphatidic acid phosphatase type 2/haloperoxidase"/>
    <property type="match status" value="1"/>
</dbReference>
<dbReference type="SMART" id="SM00014">
    <property type="entry name" value="acidPPc"/>
    <property type="match status" value="1"/>
</dbReference>
<dbReference type="AlphaFoldDB" id="A0A0M6X0N1"/>
<dbReference type="InterPro" id="IPR036938">
    <property type="entry name" value="PAP2/HPO_sf"/>
</dbReference>
<feature type="transmembrane region" description="Helical" evidence="1">
    <location>
        <begin position="53"/>
        <end position="74"/>
    </location>
</feature>
<feature type="transmembrane region" description="Helical" evidence="1">
    <location>
        <begin position="29"/>
        <end position="47"/>
    </location>
</feature>
<dbReference type="Proteomes" id="UP000049979">
    <property type="component" value="Unassembled WGS sequence"/>
</dbReference>
<dbReference type="EMBL" id="CVRR01000071">
    <property type="protein sequence ID" value="CRL42497.1"/>
    <property type="molecule type" value="Genomic_DNA"/>
</dbReference>
<dbReference type="STRING" id="301302.ERS852420_01021"/>
<keyword evidence="1" id="KW-0472">Membrane</keyword>
<dbReference type="RefSeq" id="WP_022045195.1">
    <property type="nucleotide sequence ID" value="NZ_CP173697.1"/>
</dbReference>
<feature type="domain" description="Phosphatidic acid phosphatase type 2/haloperoxidase" evidence="2">
    <location>
        <begin position="51"/>
        <end position="160"/>
    </location>
</feature>
<accession>A0A0M6X0N1</accession>
<dbReference type="PANTHER" id="PTHR14969">
    <property type="entry name" value="SPHINGOSINE-1-PHOSPHATE PHOSPHOHYDROLASE"/>
    <property type="match status" value="1"/>
</dbReference>
<evidence type="ECO:0000256" key="1">
    <source>
        <dbReference type="SAM" id="Phobius"/>
    </source>
</evidence>
<gene>
    <name evidence="3" type="ORF">M72_15651</name>
</gene>
<dbReference type="Pfam" id="PF01569">
    <property type="entry name" value="PAP2"/>
    <property type="match status" value="1"/>
</dbReference>
<keyword evidence="4" id="KW-1185">Reference proteome</keyword>
<dbReference type="PANTHER" id="PTHR14969:SF13">
    <property type="entry name" value="AT30094P"/>
    <property type="match status" value="1"/>
</dbReference>
<sequence>MKKETYVKMTQPFRDDPKRARALHRANKILTVVIFVAYPCLLLWLLWQKDMRLYKAICVPLDGFIIVTVVRAWINRKRPYEIFELPSVIPKDTKGHSWPSRHVFSAAVIAFTFWFVCPAVGIVFLLMTVAIAWIRVVSGVHFISDVVAGFLFAAFFSLFF</sequence>
<reference evidence="4" key="1">
    <citation type="submission" date="2015-05" db="EMBL/GenBank/DDBJ databases">
        <authorList>
            <consortium name="Pathogen Informatics"/>
        </authorList>
    </citation>
    <scope>NUCLEOTIDE SEQUENCE [LARGE SCALE GENOMIC DNA]</scope>
    <source>
        <strain evidence="4">M72</strain>
    </source>
</reference>
<proteinExistence type="predicted"/>
<dbReference type="InterPro" id="IPR000326">
    <property type="entry name" value="PAP2/HPO"/>
</dbReference>
<keyword evidence="1" id="KW-1133">Transmembrane helix</keyword>
<name>A0A0M6X0N1_9FIRM</name>
<dbReference type="OrthoDB" id="9789113at2"/>
<feature type="transmembrane region" description="Helical" evidence="1">
    <location>
        <begin position="140"/>
        <end position="159"/>
    </location>
</feature>
<organism evidence="3 4">
    <name type="scientific">Roseburia faecis</name>
    <dbReference type="NCBI Taxonomy" id="301302"/>
    <lineage>
        <taxon>Bacteria</taxon>
        <taxon>Bacillati</taxon>
        <taxon>Bacillota</taxon>
        <taxon>Clostridia</taxon>
        <taxon>Lachnospirales</taxon>
        <taxon>Lachnospiraceae</taxon>
        <taxon>Roseburia</taxon>
    </lineage>
</organism>
<feature type="transmembrane region" description="Helical" evidence="1">
    <location>
        <begin position="103"/>
        <end position="134"/>
    </location>
</feature>
<keyword evidence="1" id="KW-0812">Transmembrane</keyword>
<dbReference type="CDD" id="cd01610">
    <property type="entry name" value="PAP2_like"/>
    <property type="match status" value="1"/>
</dbReference>
<evidence type="ECO:0000313" key="3">
    <source>
        <dbReference type="EMBL" id="CRL42497.1"/>
    </source>
</evidence>
<evidence type="ECO:0000313" key="4">
    <source>
        <dbReference type="Proteomes" id="UP000049979"/>
    </source>
</evidence>